<accession>A0A0S4IT42</accession>
<feature type="compositionally biased region" description="Low complexity" evidence="1">
    <location>
        <begin position="34"/>
        <end position="44"/>
    </location>
</feature>
<feature type="region of interest" description="Disordered" evidence="1">
    <location>
        <begin position="159"/>
        <end position="240"/>
    </location>
</feature>
<feature type="compositionally biased region" description="Polar residues" evidence="1">
    <location>
        <begin position="533"/>
        <end position="543"/>
    </location>
</feature>
<keyword evidence="3" id="KW-1185">Reference proteome</keyword>
<feature type="compositionally biased region" description="Low complexity" evidence="1">
    <location>
        <begin position="213"/>
        <end position="240"/>
    </location>
</feature>
<protein>
    <submittedName>
        <fullName evidence="2">Uncharacterized protein</fullName>
    </submittedName>
</protein>
<feature type="region of interest" description="Disordered" evidence="1">
    <location>
        <begin position="519"/>
        <end position="543"/>
    </location>
</feature>
<dbReference type="AlphaFoldDB" id="A0A0S4IT42"/>
<proteinExistence type="predicted"/>
<feature type="compositionally biased region" description="Polar residues" evidence="1">
    <location>
        <begin position="45"/>
        <end position="55"/>
    </location>
</feature>
<dbReference type="Proteomes" id="UP000051952">
    <property type="component" value="Unassembled WGS sequence"/>
</dbReference>
<name>A0A0S4IT42_BODSA</name>
<feature type="compositionally biased region" description="Polar residues" evidence="1">
    <location>
        <begin position="610"/>
        <end position="622"/>
    </location>
</feature>
<feature type="region of interest" description="Disordered" evidence="1">
    <location>
        <begin position="26"/>
        <end position="68"/>
    </location>
</feature>
<feature type="compositionally biased region" description="Low complexity" evidence="1">
    <location>
        <begin position="163"/>
        <end position="176"/>
    </location>
</feature>
<feature type="compositionally biased region" description="Polar residues" evidence="1">
    <location>
        <begin position="583"/>
        <end position="601"/>
    </location>
</feature>
<evidence type="ECO:0000313" key="3">
    <source>
        <dbReference type="Proteomes" id="UP000051952"/>
    </source>
</evidence>
<evidence type="ECO:0000313" key="2">
    <source>
        <dbReference type="EMBL" id="CUF70668.1"/>
    </source>
</evidence>
<feature type="region of interest" description="Disordered" evidence="1">
    <location>
        <begin position="103"/>
        <end position="133"/>
    </location>
</feature>
<organism evidence="2 3">
    <name type="scientific">Bodo saltans</name>
    <name type="common">Flagellated protozoan</name>
    <dbReference type="NCBI Taxonomy" id="75058"/>
    <lineage>
        <taxon>Eukaryota</taxon>
        <taxon>Discoba</taxon>
        <taxon>Euglenozoa</taxon>
        <taxon>Kinetoplastea</taxon>
        <taxon>Metakinetoplastina</taxon>
        <taxon>Eubodonida</taxon>
        <taxon>Bodonidae</taxon>
        <taxon>Bodo</taxon>
    </lineage>
</organism>
<dbReference type="EMBL" id="CYKH01000388">
    <property type="protein sequence ID" value="CUF70668.1"/>
    <property type="molecule type" value="Genomic_DNA"/>
</dbReference>
<evidence type="ECO:0000256" key="1">
    <source>
        <dbReference type="SAM" id="MobiDB-lite"/>
    </source>
</evidence>
<gene>
    <name evidence="2" type="ORF">BSAL_65035</name>
</gene>
<feature type="compositionally biased region" description="Low complexity" evidence="1">
    <location>
        <begin position="735"/>
        <end position="765"/>
    </location>
</feature>
<feature type="region of interest" description="Disordered" evidence="1">
    <location>
        <begin position="583"/>
        <end position="622"/>
    </location>
</feature>
<feature type="region of interest" description="Disordered" evidence="1">
    <location>
        <begin position="730"/>
        <end position="774"/>
    </location>
</feature>
<sequence>MPSPVRKLLSLVAAKRQQLKERLAALRNNKDKNSTNNNNNNQQSVAPNAATNSGKKPSGSATSSFNTKTTTATASIRTHHMEIGFGSDVSDDVVAGVMKRSASACTAEPKKAATTRASNSSSSNGGSHRKIPSCCEPAPWSVTNTRYAAHHLDAHDLNKLVRPRASSPSGKCSSSKARSRRARSPPLQGNDSIILPSTPRVDHTDGASLMPVSSLDDLSSPGNNNSPLSSPTAAPALSPPLSETNFVFRRAKEESESSLQLNGSFPAAPSVCETMSQPPLMDVPAPIFAGWEGISAYSLLQILTCPAQQFIALKMLLNEAMQTTWNLYAAHAHWCPAPPTTTTTSPLLAHQQPAANEAELYAGDGTEAIAVEDPLEMAYFQFSCQWRSLLIDICEYIDSRCPEVTAENTAANEEEEAVIAKGPAKATTVTIKLPRGKKTVDGEVLRKAVGEVIMALQSLDLFQRSYEMQMDLHAMQGKWAEYYQQYQTYADAYNAYQVAVQQHHEDCIAYAQLQQEDIQRQQQHHYQHQQQQLESTNTPRYHSANHRSSINIEYPSSPDAYTNNNTTSDRRFSERYLYDHSSAYSPAESSNGYHGTSSPNFAQAGGMSTGDVTPTNNSMSGMSNYPAGTKGGMYSGPSAFVALPPPPVAPIVPKVLSSPPTPPCFADVLLRSLRLLWRLLFPKYYHHHPHLLVLPMSLASGERLRSNGRTIVSARESCVSNSHFPFTSASVIMKPPSSNGSSPLSGGENRRQSGQRASGGSSDGATKQQQQQAANLDNENKFVPLNWGLALSGATRGAVAMERRRTRLWAQTVANAALGFRNDDEDY</sequence>
<reference evidence="3" key="1">
    <citation type="submission" date="2015-09" db="EMBL/GenBank/DDBJ databases">
        <authorList>
            <consortium name="Pathogen Informatics"/>
        </authorList>
    </citation>
    <scope>NUCLEOTIDE SEQUENCE [LARGE SCALE GENOMIC DNA]</scope>
    <source>
        <strain evidence="3">Lake Konstanz</strain>
    </source>
</reference>